<dbReference type="OrthoDB" id="10267882at2759"/>
<organism evidence="2 3">
    <name type="scientific">Ceraceosorus bombacis</name>
    <dbReference type="NCBI Taxonomy" id="401625"/>
    <lineage>
        <taxon>Eukaryota</taxon>
        <taxon>Fungi</taxon>
        <taxon>Dikarya</taxon>
        <taxon>Basidiomycota</taxon>
        <taxon>Ustilaginomycotina</taxon>
        <taxon>Exobasidiomycetes</taxon>
        <taxon>Ceraceosorales</taxon>
        <taxon>Ceraceosoraceae</taxon>
        <taxon>Ceraceosorus</taxon>
    </lineage>
</organism>
<keyword evidence="3" id="KW-1185">Reference proteome</keyword>
<dbReference type="Proteomes" id="UP000054845">
    <property type="component" value="Unassembled WGS sequence"/>
</dbReference>
<feature type="transmembrane region" description="Helical" evidence="1">
    <location>
        <begin position="309"/>
        <end position="328"/>
    </location>
</feature>
<keyword evidence="1" id="KW-1133">Transmembrane helix</keyword>
<protein>
    <recommendedName>
        <fullName evidence="4">Protein PBN1</fullName>
    </recommendedName>
</protein>
<sequence length="348" mass="38429">MTSPSRPWEPATQHPLLRIPVPASFLLSPSYCIPTLLLRFPPALFPDLDALARQDLVREWQHLKPDEDEVIRVLGDGASGDSYTTAQSTSQTVVAQDGSTFKVSSDTDVASASTSQSTDSLKVPLALERRVLLVRLKQLDPAALGSDERYDDETLPIQLKARYLPAFSAQEDTPSKSATGSAEHPSGWLKQMWNVVRDPKKGNYLDVEIRRPEFIWECGDGVDEDLEAGSQAILDEEALSEEFGVWSASTADLLPSPYAHFNIHSSKLQNTSTSVLRLTKSFHGEGVAPRFHLALPAGDSDLYELVRDMTVGITILATVWILLSFGKTMRRVKTAERKAERRAKGKTL</sequence>
<evidence type="ECO:0000313" key="2">
    <source>
        <dbReference type="EMBL" id="CEH16483.1"/>
    </source>
</evidence>
<dbReference type="AlphaFoldDB" id="A0A0P1BJJ1"/>
<name>A0A0P1BJJ1_9BASI</name>
<reference evidence="2 3" key="1">
    <citation type="submission" date="2014-09" db="EMBL/GenBank/DDBJ databases">
        <authorList>
            <person name="Magalhaes I.L.F."/>
            <person name="Oliveira U."/>
            <person name="Santos F.R."/>
            <person name="Vidigal T.H.D.A."/>
            <person name="Brescovit A.D."/>
            <person name="Santos A.J."/>
        </authorList>
    </citation>
    <scope>NUCLEOTIDE SEQUENCE [LARGE SCALE GENOMIC DNA]</scope>
</reference>
<evidence type="ECO:0008006" key="4">
    <source>
        <dbReference type="Google" id="ProtNLM"/>
    </source>
</evidence>
<evidence type="ECO:0000256" key="1">
    <source>
        <dbReference type="SAM" id="Phobius"/>
    </source>
</evidence>
<accession>A0A0P1BJJ1</accession>
<proteinExistence type="predicted"/>
<keyword evidence="1" id="KW-0812">Transmembrane</keyword>
<evidence type="ECO:0000313" key="3">
    <source>
        <dbReference type="Proteomes" id="UP000054845"/>
    </source>
</evidence>
<dbReference type="EMBL" id="CCYA01000318">
    <property type="protein sequence ID" value="CEH16483.1"/>
    <property type="molecule type" value="Genomic_DNA"/>
</dbReference>
<keyword evidence="1" id="KW-0472">Membrane</keyword>